<dbReference type="SUPFAM" id="SSF55424">
    <property type="entry name" value="FAD/NAD-linked reductases, dimerisation (C-terminal) domain"/>
    <property type="match status" value="1"/>
</dbReference>
<evidence type="ECO:0000256" key="6">
    <source>
        <dbReference type="ARBA" id="ARBA00023284"/>
    </source>
</evidence>
<dbReference type="InterPro" id="IPR036188">
    <property type="entry name" value="FAD/NAD-bd_sf"/>
</dbReference>
<dbReference type="Gene3D" id="3.40.250.10">
    <property type="entry name" value="Rhodanese-like domain"/>
    <property type="match status" value="1"/>
</dbReference>
<dbReference type="PROSITE" id="PS50206">
    <property type="entry name" value="RHODANESE_3"/>
    <property type="match status" value="1"/>
</dbReference>
<dbReference type="Pfam" id="PF00581">
    <property type="entry name" value="Rhodanese"/>
    <property type="match status" value="1"/>
</dbReference>
<feature type="domain" description="Rhodanese" evidence="8">
    <location>
        <begin position="507"/>
        <end position="597"/>
    </location>
</feature>
<dbReference type="PANTHER" id="PTHR43429:SF1">
    <property type="entry name" value="NAD(P)H SULFUR OXIDOREDUCTASE (COA-DEPENDENT)"/>
    <property type="match status" value="1"/>
</dbReference>
<evidence type="ECO:0000256" key="2">
    <source>
        <dbReference type="ARBA" id="ARBA00009130"/>
    </source>
</evidence>
<reference evidence="10" key="1">
    <citation type="journal article" date="2019" name="Int. J. Syst. Evol. Microbiol.">
        <title>The Global Catalogue of Microorganisms (GCM) 10K type strain sequencing project: providing services to taxonomists for standard genome sequencing and annotation.</title>
        <authorList>
            <consortium name="The Broad Institute Genomics Platform"/>
            <consortium name="The Broad Institute Genome Sequencing Center for Infectious Disease"/>
            <person name="Wu L."/>
            <person name="Ma J."/>
        </authorList>
    </citation>
    <scope>NUCLEOTIDE SEQUENCE [LARGE SCALE GENOMIC DNA]</scope>
    <source>
        <strain evidence="10">JCM 16961</strain>
    </source>
</reference>
<keyword evidence="5" id="KW-0560">Oxidoreductase</keyword>
<proteinExistence type="inferred from homology"/>
<sequence>MTSRDAQDQGQPPADSTSQDGGAPGDGAGQDGPPRRIVVVGGVAGGMSFAARARRLDRHVRITVLDRGEYVSFSNCGLPYYVDGEIEDSYHLAPRTPETFAQQDIDVRLRHDVVALDPDARTVTARGTSESGTTREETFEYDDVVLSPGGNATIPPIDGLQAGFDAGRVHTLRTVDDSLDLRGHVDSGARTAVVIGGGFIGVEAAEVLARAGLDVALVQRSEHVLPPLEPETAHPVGEELERLGIAVHTGAEATAYRHNGDAPVIVLGGGTGPDGRTELPADVVVVSAGIEPATGPFEAAGIACQDGAILADPHGRTNVPGVWAVGDAVASVDAVTGERRVVALAGPANRAGRAVADAMLGVDARPIPAALGTAVVRAGELTAAMTGANRKALSRASIPAHTVHLHPTPQAGYIPGVEPLHLVVHFGQDGRLLGAQAVGRLGADKRIDVLATALRAGLGADDLVDLDLAYAPHYGSAKDPVNLAGMLGQDVLDGSLRLWYAEDAESVLADSLVVDVRGEDEFAEERLRDSVNIPVDALLERLDELRDRADGGPVRLLCSTGVKSAAAHRILAEAGFDSASLSGGLVTLRAALGPGADRLLA</sequence>
<keyword evidence="6" id="KW-0676">Redox-active center</keyword>
<dbReference type="Pfam" id="PF07992">
    <property type="entry name" value="Pyr_redox_2"/>
    <property type="match status" value="1"/>
</dbReference>
<dbReference type="SMART" id="SM00450">
    <property type="entry name" value="RHOD"/>
    <property type="match status" value="1"/>
</dbReference>
<protein>
    <submittedName>
        <fullName evidence="9">FAD-dependent oxidoreductase</fullName>
    </submittedName>
</protein>
<evidence type="ECO:0000256" key="4">
    <source>
        <dbReference type="ARBA" id="ARBA00022827"/>
    </source>
</evidence>
<dbReference type="EMBL" id="BAABCJ010000007">
    <property type="protein sequence ID" value="GAA3712407.1"/>
    <property type="molecule type" value="Genomic_DNA"/>
</dbReference>
<dbReference type="SUPFAM" id="SSF51905">
    <property type="entry name" value="FAD/NAD(P)-binding domain"/>
    <property type="match status" value="1"/>
</dbReference>
<dbReference type="Pfam" id="PF02852">
    <property type="entry name" value="Pyr_redox_dim"/>
    <property type="match status" value="1"/>
</dbReference>
<dbReference type="InterPro" id="IPR016156">
    <property type="entry name" value="FAD/NAD-linked_Rdtase_dimer_sf"/>
</dbReference>
<keyword evidence="3" id="KW-0285">Flavoprotein</keyword>
<dbReference type="InterPro" id="IPR036873">
    <property type="entry name" value="Rhodanese-like_dom_sf"/>
</dbReference>
<dbReference type="PANTHER" id="PTHR43429">
    <property type="entry name" value="PYRIDINE NUCLEOTIDE-DISULFIDE OXIDOREDUCTASE DOMAIN-CONTAINING"/>
    <property type="match status" value="1"/>
</dbReference>
<organism evidence="9 10">
    <name type="scientific">Zhihengliuella alba</name>
    <dbReference type="NCBI Taxonomy" id="547018"/>
    <lineage>
        <taxon>Bacteria</taxon>
        <taxon>Bacillati</taxon>
        <taxon>Actinomycetota</taxon>
        <taxon>Actinomycetes</taxon>
        <taxon>Micrococcales</taxon>
        <taxon>Micrococcaceae</taxon>
        <taxon>Zhihengliuella</taxon>
    </lineage>
</organism>
<evidence type="ECO:0000256" key="5">
    <source>
        <dbReference type="ARBA" id="ARBA00023002"/>
    </source>
</evidence>
<comment type="cofactor">
    <cofactor evidence="1">
        <name>FAD</name>
        <dbReference type="ChEBI" id="CHEBI:57692"/>
    </cofactor>
</comment>
<comment type="similarity">
    <text evidence="2">Belongs to the class-III pyridine nucleotide-disulfide oxidoreductase family.</text>
</comment>
<name>A0ABP7E2A9_9MICC</name>
<feature type="compositionally biased region" description="Polar residues" evidence="7">
    <location>
        <begin position="1"/>
        <end position="18"/>
    </location>
</feature>
<gene>
    <name evidence="9" type="ORF">GCM10022377_27510</name>
</gene>
<evidence type="ECO:0000256" key="1">
    <source>
        <dbReference type="ARBA" id="ARBA00001974"/>
    </source>
</evidence>
<dbReference type="PRINTS" id="PR00368">
    <property type="entry name" value="FADPNR"/>
</dbReference>
<dbReference type="InterPro" id="IPR023753">
    <property type="entry name" value="FAD/NAD-binding_dom"/>
</dbReference>
<dbReference type="InterPro" id="IPR004099">
    <property type="entry name" value="Pyr_nucl-diS_OxRdtase_dimer"/>
</dbReference>
<evidence type="ECO:0000259" key="8">
    <source>
        <dbReference type="PROSITE" id="PS50206"/>
    </source>
</evidence>
<evidence type="ECO:0000313" key="9">
    <source>
        <dbReference type="EMBL" id="GAA3712407.1"/>
    </source>
</evidence>
<dbReference type="Gene3D" id="3.50.50.60">
    <property type="entry name" value="FAD/NAD(P)-binding domain"/>
    <property type="match status" value="2"/>
</dbReference>
<evidence type="ECO:0000256" key="7">
    <source>
        <dbReference type="SAM" id="MobiDB-lite"/>
    </source>
</evidence>
<dbReference type="RefSeq" id="WP_344885900.1">
    <property type="nucleotide sequence ID" value="NZ_BAABCJ010000007.1"/>
</dbReference>
<dbReference type="InterPro" id="IPR050260">
    <property type="entry name" value="FAD-bd_OxRdtase"/>
</dbReference>
<comment type="caution">
    <text evidence="9">The sequence shown here is derived from an EMBL/GenBank/DDBJ whole genome shotgun (WGS) entry which is preliminary data.</text>
</comment>
<keyword evidence="4" id="KW-0274">FAD</keyword>
<feature type="region of interest" description="Disordered" evidence="7">
    <location>
        <begin position="1"/>
        <end position="36"/>
    </location>
</feature>
<dbReference type="PRINTS" id="PR00411">
    <property type="entry name" value="PNDRDTASEI"/>
</dbReference>
<dbReference type="InterPro" id="IPR001763">
    <property type="entry name" value="Rhodanese-like_dom"/>
</dbReference>
<evidence type="ECO:0000313" key="10">
    <source>
        <dbReference type="Proteomes" id="UP001501536"/>
    </source>
</evidence>
<evidence type="ECO:0000256" key="3">
    <source>
        <dbReference type="ARBA" id="ARBA00022630"/>
    </source>
</evidence>
<dbReference type="SUPFAM" id="SSF52821">
    <property type="entry name" value="Rhodanese/Cell cycle control phosphatase"/>
    <property type="match status" value="1"/>
</dbReference>
<keyword evidence="10" id="KW-1185">Reference proteome</keyword>
<accession>A0ABP7E2A9</accession>
<dbReference type="Proteomes" id="UP001501536">
    <property type="component" value="Unassembled WGS sequence"/>
</dbReference>